<dbReference type="Proteomes" id="UP000887226">
    <property type="component" value="Unassembled WGS sequence"/>
</dbReference>
<dbReference type="GO" id="GO:0005815">
    <property type="term" value="C:microtubule organizing center"/>
    <property type="evidence" value="ECO:0007669"/>
    <property type="project" value="TreeGrafter"/>
</dbReference>
<feature type="domain" description="HOOK N-terminal" evidence="6">
    <location>
        <begin position="9"/>
        <end position="152"/>
    </location>
</feature>
<name>A0A9P7Z047_9HELO</name>
<gene>
    <name evidence="7" type="ORF">BJ878DRAFT_543563</name>
</gene>
<dbReference type="EMBL" id="MU254001">
    <property type="protein sequence ID" value="KAG9243154.1"/>
    <property type="molecule type" value="Genomic_DNA"/>
</dbReference>
<keyword evidence="3 4" id="KW-0175">Coiled coil</keyword>
<proteinExistence type="predicted"/>
<dbReference type="Pfam" id="PF19047">
    <property type="entry name" value="HOOK_N"/>
    <property type="match status" value="1"/>
</dbReference>
<dbReference type="InterPro" id="IPR043936">
    <property type="entry name" value="HOOK_N"/>
</dbReference>
<dbReference type="GO" id="GO:0051959">
    <property type="term" value="F:dynein light intermediate chain binding"/>
    <property type="evidence" value="ECO:0007669"/>
    <property type="project" value="TreeGrafter"/>
</dbReference>
<dbReference type="OrthoDB" id="49395at2759"/>
<feature type="coiled-coil region" evidence="4">
    <location>
        <begin position="245"/>
        <end position="417"/>
    </location>
</feature>
<dbReference type="GO" id="GO:0008017">
    <property type="term" value="F:microtubule binding"/>
    <property type="evidence" value="ECO:0007669"/>
    <property type="project" value="TreeGrafter"/>
</dbReference>
<dbReference type="InterPro" id="IPR036872">
    <property type="entry name" value="CH_dom_sf"/>
</dbReference>
<keyword evidence="2" id="KW-0963">Cytoplasm</keyword>
<comment type="caution">
    <text evidence="7">The sequence shown here is derived from an EMBL/GenBank/DDBJ whole genome shotgun (WGS) entry which is preliminary data.</text>
</comment>
<feature type="coiled-coil region" evidence="4">
    <location>
        <begin position="525"/>
        <end position="559"/>
    </location>
</feature>
<comment type="subcellular location">
    <subcellularLocation>
        <location evidence="1">Cytoplasm</location>
    </subcellularLocation>
</comment>
<dbReference type="AlphaFoldDB" id="A0A9P7Z047"/>
<dbReference type="GO" id="GO:0030705">
    <property type="term" value="P:cytoskeleton-dependent intracellular transport"/>
    <property type="evidence" value="ECO:0007669"/>
    <property type="project" value="InterPro"/>
</dbReference>
<dbReference type="PANTHER" id="PTHR18947:SF28">
    <property type="entry name" value="GIRDIN, ISOFORM A"/>
    <property type="match status" value="1"/>
</dbReference>
<evidence type="ECO:0000256" key="3">
    <source>
        <dbReference type="ARBA" id="ARBA00023054"/>
    </source>
</evidence>
<evidence type="ECO:0000259" key="6">
    <source>
        <dbReference type="Pfam" id="PF19047"/>
    </source>
</evidence>
<dbReference type="GO" id="GO:0005737">
    <property type="term" value="C:cytoplasm"/>
    <property type="evidence" value="ECO:0007669"/>
    <property type="project" value="UniProtKB-SubCell"/>
</dbReference>
<sequence length="736" mass="83560">MSFSKEAEAALVRWVNTFPIDTQVQSLADLCDGLVFCSMLEDIDPEYAPSEMERNAGGSSQWLRKKICLEAVHKSLIRFIRDHTGQVESITAASSIRLDSIAENDDAQHTMKLLLVFLMATLKTDNDDKKEVYVTKLQSLDQETQVEIMTLVRDIDSLRQSGSPEPIELAPPGKARKDPGLAFEEEHAMLFVEHEALKKKHADFLTRFAALEMTNEDLHESNEAMTGQLTQLQMASNSDEVEYVVNGLKTEISELETVIARHEEELENHRIIREKQEKELVSLRRTEKGALELDDEVRSLRAENASLTKKANMVDHYQKKLESQSGVEKENQRLRDKVENLEFLNQDYDATQAKNTRLLNTVEEYQLKFQQYESEIVETRAVISNLQGNLQAGRSEIEKLSSKISHDEQFIRELQEQLSTGEKAPTSPKPSMNTKDTPALTLEEELEQSDSRGPNLELENSRLKAMVTSLSEMASADQRPELEEKIGCLQRLEATNLELISANALIQEQLSLLLGKVDGDTDAISRKIKEHHERVELELAKAQADNAELQSQLSACKRELSIAKSSYEAMAVEELEALEILRSTHQLVTAGIQKELQSLQLKQKDTEMDLQQQQRHLIETLLAKDKIAKEFDVLKETRMESGASEALKKQTVQQEELIDDLQKRLKAAEEASPDAQKAANDEIVKNLTRENAMITSAWYDLTSRLQSNHVILQRRQDAPKSWLNKQRQIVNATPRR</sequence>
<dbReference type="GO" id="GO:0031122">
    <property type="term" value="P:cytoplasmic microtubule organization"/>
    <property type="evidence" value="ECO:0007669"/>
    <property type="project" value="TreeGrafter"/>
</dbReference>
<organism evidence="7 8">
    <name type="scientific">Calycina marina</name>
    <dbReference type="NCBI Taxonomy" id="1763456"/>
    <lineage>
        <taxon>Eukaryota</taxon>
        <taxon>Fungi</taxon>
        <taxon>Dikarya</taxon>
        <taxon>Ascomycota</taxon>
        <taxon>Pezizomycotina</taxon>
        <taxon>Leotiomycetes</taxon>
        <taxon>Helotiales</taxon>
        <taxon>Pezizellaceae</taxon>
        <taxon>Calycina</taxon>
    </lineage>
</organism>
<feature type="region of interest" description="Disordered" evidence="5">
    <location>
        <begin position="417"/>
        <end position="436"/>
    </location>
</feature>
<dbReference type="PANTHER" id="PTHR18947">
    <property type="entry name" value="HOOK PROTEINS"/>
    <property type="match status" value="1"/>
</dbReference>
<keyword evidence="8" id="KW-1185">Reference proteome</keyword>
<evidence type="ECO:0000256" key="5">
    <source>
        <dbReference type="SAM" id="MobiDB-lite"/>
    </source>
</evidence>
<evidence type="ECO:0000313" key="8">
    <source>
        <dbReference type="Proteomes" id="UP000887226"/>
    </source>
</evidence>
<protein>
    <recommendedName>
        <fullName evidence="6">HOOK N-terminal domain-containing protein</fullName>
    </recommendedName>
</protein>
<dbReference type="SUPFAM" id="SSF116907">
    <property type="entry name" value="Hook domain"/>
    <property type="match status" value="1"/>
</dbReference>
<feature type="coiled-coil region" evidence="4">
    <location>
        <begin position="644"/>
        <end position="678"/>
    </location>
</feature>
<dbReference type="Gene3D" id="1.10.418.10">
    <property type="entry name" value="Calponin-like domain"/>
    <property type="match status" value="1"/>
</dbReference>
<reference evidence="7" key="1">
    <citation type="journal article" date="2021" name="IMA Fungus">
        <title>Genomic characterization of three marine fungi, including Emericellopsis atlantica sp. nov. with signatures of a generalist lifestyle and marine biomass degradation.</title>
        <authorList>
            <person name="Hagestad O.C."/>
            <person name="Hou L."/>
            <person name="Andersen J.H."/>
            <person name="Hansen E.H."/>
            <person name="Altermark B."/>
            <person name="Li C."/>
            <person name="Kuhnert E."/>
            <person name="Cox R.J."/>
            <person name="Crous P.W."/>
            <person name="Spatafora J.W."/>
            <person name="Lail K."/>
            <person name="Amirebrahimi M."/>
            <person name="Lipzen A."/>
            <person name="Pangilinan J."/>
            <person name="Andreopoulos W."/>
            <person name="Hayes R.D."/>
            <person name="Ng V."/>
            <person name="Grigoriev I.V."/>
            <person name="Jackson S.A."/>
            <person name="Sutton T.D.S."/>
            <person name="Dobson A.D.W."/>
            <person name="Rama T."/>
        </authorList>
    </citation>
    <scope>NUCLEOTIDE SEQUENCE</scope>
    <source>
        <strain evidence="7">TRa3180A</strain>
    </source>
</reference>
<dbReference type="CDD" id="cd22211">
    <property type="entry name" value="HkD_SF"/>
    <property type="match status" value="1"/>
</dbReference>
<evidence type="ECO:0000313" key="7">
    <source>
        <dbReference type="EMBL" id="KAG9243154.1"/>
    </source>
</evidence>
<evidence type="ECO:0000256" key="4">
    <source>
        <dbReference type="SAM" id="Coils"/>
    </source>
</evidence>
<evidence type="ECO:0000256" key="2">
    <source>
        <dbReference type="ARBA" id="ARBA00022490"/>
    </source>
</evidence>
<accession>A0A9P7Z047</accession>
<evidence type="ECO:0000256" key="1">
    <source>
        <dbReference type="ARBA" id="ARBA00004496"/>
    </source>
</evidence>